<dbReference type="PANTHER" id="PTHR43866:SF4">
    <property type="entry name" value="MALONATE-SEMIALDEHYDE DEHYDROGENASE"/>
    <property type="match status" value="1"/>
</dbReference>
<organism evidence="5 6">
    <name type="scientific">Kordiimonas lacus</name>
    <dbReference type="NCBI Taxonomy" id="637679"/>
    <lineage>
        <taxon>Bacteria</taxon>
        <taxon>Pseudomonadati</taxon>
        <taxon>Pseudomonadota</taxon>
        <taxon>Alphaproteobacteria</taxon>
        <taxon>Kordiimonadales</taxon>
        <taxon>Kordiimonadaceae</taxon>
        <taxon>Kordiimonas</taxon>
    </lineage>
</organism>
<keyword evidence="6" id="KW-1185">Reference proteome</keyword>
<dbReference type="CDD" id="cd07085">
    <property type="entry name" value="ALDH_F6_MMSDH"/>
    <property type="match status" value="1"/>
</dbReference>
<dbReference type="Proteomes" id="UP000183685">
    <property type="component" value="Unassembled WGS sequence"/>
</dbReference>
<keyword evidence="2" id="KW-0560">Oxidoreductase</keyword>
<dbReference type="Pfam" id="PF00171">
    <property type="entry name" value="Aldedh"/>
    <property type="match status" value="1"/>
</dbReference>
<dbReference type="InterPro" id="IPR015590">
    <property type="entry name" value="Aldehyde_DH_dom"/>
</dbReference>
<dbReference type="EC" id="1.2.1.27" evidence="1"/>
<dbReference type="AlphaFoldDB" id="A0A1G7F391"/>
<evidence type="ECO:0000259" key="4">
    <source>
        <dbReference type="Pfam" id="PF00171"/>
    </source>
</evidence>
<dbReference type="GO" id="GO:0006574">
    <property type="term" value="P:L-valine catabolic process"/>
    <property type="evidence" value="ECO:0007669"/>
    <property type="project" value="TreeGrafter"/>
</dbReference>
<dbReference type="EMBL" id="FNAK01000009">
    <property type="protein sequence ID" value="SDE70413.1"/>
    <property type="molecule type" value="Genomic_DNA"/>
</dbReference>
<dbReference type="Gene3D" id="3.40.309.10">
    <property type="entry name" value="Aldehyde Dehydrogenase, Chain A, domain 2"/>
    <property type="match status" value="1"/>
</dbReference>
<dbReference type="InterPro" id="IPR016162">
    <property type="entry name" value="Ald_DH_N"/>
</dbReference>
<dbReference type="GO" id="GO:0004491">
    <property type="term" value="F:methylmalonate-semialdehyde dehydrogenase (acylating, NAD) activity"/>
    <property type="evidence" value="ECO:0007669"/>
    <property type="project" value="UniProtKB-EC"/>
</dbReference>
<dbReference type="InterPro" id="IPR016161">
    <property type="entry name" value="Ald_DH/histidinol_DH"/>
</dbReference>
<dbReference type="FunFam" id="3.40.309.10:FF:000002">
    <property type="entry name" value="Methylmalonate-semialdehyde dehydrogenase (Acylating)"/>
    <property type="match status" value="1"/>
</dbReference>
<dbReference type="NCBIfam" id="TIGR01722">
    <property type="entry name" value="MMSDH"/>
    <property type="match status" value="1"/>
</dbReference>
<keyword evidence="3" id="KW-0520">NAD</keyword>
<proteinExistence type="predicted"/>
<dbReference type="InterPro" id="IPR016160">
    <property type="entry name" value="Ald_DH_CS_CYS"/>
</dbReference>
<accession>A0A1G7F391</accession>
<reference evidence="5 6" key="1">
    <citation type="submission" date="2016-10" db="EMBL/GenBank/DDBJ databases">
        <authorList>
            <person name="de Groot N.N."/>
        </authorList>
    </citation>
    <scope>NUCLEOTIDE SEQUENCE [LARGE SCALE GENOMIC DNA]</scope>
    <source>
        <strain evidence="5 6">CGMCC 1.9109</strain>
    </source>
</reference>
<evidence type="ECO:0000313" key="5">
    <source>
        <dbReference type="EMBL" id="SDE70413.1"/>
    </source>
</evidence>
<protein>
    <recommendedName>
        <fullName evidence="1">methylmalonate-semialdehyde dehydrogenase (CoA acylating)</fullName>
        <ecNumber evidence="1">1.2.1.27</ecNumber>
    </recommendedName>
</protein>
<dbReference type="OrthoDB" id="9772584at2"/>
<dbReference type="InterPro" id="IPR010061">
    <property type="entry name" value="MeMal-semiAld_DH"/>
</dbReference>
<gene>
    <name evidence="5" type="ORF">SAMN04488071_3599</name>
</gene>
<dbReference type="PANTHER" id="PTHR43866">
    <property type="entry name" value="MALONATE-SEMIALDEHYDE DEHYDROGENASE"/>
    <property type="match status" value="1"/>
</dbReference>
<sequence length="501" mass="54030">MYERHHFIGGKDVEGTSGRFGPIFNPSTGEQAGKVSLAAKSQVEDAIAAADAAFPAWAATSVVKRARVLQNLVHILYREKDALAEALSSEHGKVFSDAQGDVQRGLEVAEFAQGIPHLIKGEFSDNVSTGIDMYSMRKPLGVVAGITPFNFPAMIPLWMSCVAIACGNTYVLKPSEKDPTVPLMLAKCWAEAGLPDGVFNVVNGDKEAVDTVCTDPRVKAVSFVGSTPIAQYVYATATAHGKRCQAMGGAKNHMLIMPDADLDQVADALIGAAYGSAGERCMAISVAVPVGKPTADKLVEMLKPRVEALKIGHSMDMEAEMGPLVTADHLAKVRGYLDLAEQEGATAVVDGRNFEYKMQGFENGYYLGGSLFDNVKPEMRTYKEEIFGPTLQIMRTESFDEAANLPSIHEYGNGTSIYTRDGDTAREYVNRVEVGMVGVNVPIPVPLAFHTFGGWKNSAFGDINQHGMEGVRFYTKTKTVTSRWPTGIRSGAEFVIPTLNS</sequence>
<dbReference type="GO" id="GO:0006210">
    <property type="term" value="P:thymine catabolic process"/>
    <property type="evidence" value="ECO:0007669"/>
    <property type="project" value="TreeGrafter"/>
</dbReference>
<dbReference type="PROSITE" id="PS00070">
    <property type="entry name" value="ALDEHYDE_DEHYDR_CYS"/>
    <property type="match status" value="1"/>
</dbReference>
<evidence type="ECO:0000256" key="3">
    <source>
        <dbReference type="ARBA" id="ARBA00023027"/>
    </source>
</evidence>
<dbReference type="STRING" id="637679.GCA_001550055_01571"/>
<dbReference type="RefSeq" id="WP_068303518.1">
    <property type="nucleotide sequence ID" value="NZ_DAIOMO010000007.1"/>
</dbReference>
<feature type="domain" description="Aldehyde dehydrogenase" evidence="4">
    <location>
        <begin position="21"/>
        <end position="480"/>
    </location>
</feature>
<evidence type="ECO:0000313" key="6">
    <source>
        <dbReference type="Proteomes" id="UP000183685"/>
    </source>
</evidence>
<name>A0A1G7F391_9PROT</name>
<evidence type="ECO:0000256" key="1">
    <source>
        <dbReference type="ARBA" id="ARBA00013048"/>
    </source>
</evidence>
<dbReference type="FunFam" id="3.40.605.10:FF:000003">
    <property type="entry name" value="Methylmalonate-semialdehyde dehydrogenase [acylating]"/>
    <property type="match status" value="1"/>
</dbReference>
<dbReference type="Gene3D" id="3.40.605.10">
    <property type="entry name" value="Aldehyde Dehydrogenase, Chain A, domain 1"/>
    <property type="match status" value="1"/>
</dbReference>
<dbReference type="InterPro" id="IPR016163">
    <property type="entry name" value="Ald_DH_C"/>
</dbReference>
<dbReference type="SUPFAM" id="SSF53720">
    <property type="entry name" value="ALDH-like"/>
    <property type="match status" value="1"/>
</dbReference>
<evidence type="ECO:0000256" key="2">
    <source>
        <dbReference type="ARBA" id="ARBA00023002"/>
    </source>
</evidence>